<dbReference type="Proteomes" id="UP000274073">
    <property type="component" value="Chromosome"/>
</dbReference>
<dbReference type="KEGG" id="csha:EG350_04425"/>
<dbReference type="EMBL" id="CP033915">
    <property type="protein sequence ID" value="AZA88309.1"/>
    <property type="molecule type" value="Genomic_DNA"/>
</dbReference>
<dbReference type="Proteomes" id="UP000281741">
    <property type="component" value="Chromosome"/>
</dbReference>
<evidence type="ECO:0000313" key="4">
    <source>
        <dbReference type="Proteomes" id="UP000274073"/>
    </source>
</evidence>
<keyword evidence="1" id="KW-0472">Membrane</keyword>
<evidence type="ECO:0000313" key="5">
    <source>
        <dbReference type="Proteomes" id="UP000281741"/>
    </source>
</evidence>
<sequence length="60" mass="6926">MKKYRKIVLVVLAILNSVVLLGQLWPEGEPPFAKTINILTLILNIVFIVNLFFRKTNEED</sequence>
<keyword evidence="5" id="KW-1185">Reference proteome</keyword>
<dbReference type="RefSeq" id="WP_123850889.1">
    <property type="nucleotide sequence ID" value="NZ_CP033912.1"/>
</dbReference>
<accession>A0A3G6QVS7</accession>
<dbReference type="AlphaFoldDB" id="A0A3G6QVS7"/>
<reference evidence="4 5" key="1">
    <citation type="submission" date="2018-11" db="EMBL/GenBank/DDBJ databases">
        <title>Proposal to divide the Flavobacteriaceae and reorganize its genera based on Amino Acid Identity values calculated from whole genome sequences.</title>
        <authorList>
            <person name="Nicholson A.C."/>
            <person name="Gulvik C.A."/>
            <person name="Whitney A.M."/>
            <person name="Humrighouse B.W."/>
            <person name="Bell M."/>
            <person name="Holmes B."/>
            <person name="Steigerwalt A.G."/>
            <person name="Villarma A."/>
            <person name="Sheth M."/>
            <person name="Batra D."/>
            <person name="Pryor J."/>
            <person name="Bernardet J.-F."/>
            <person name="Hugo C."/>
            <person name="Kampfer P."/>
            <person name="Newman J."/>
            <person name="McQuiston J.R."/>
        </authorList>
    </citation>
    <scope>NUCLEOTIDE SEQUENCE [LARGE SCALE GENOMIC DNA]</scope>
    <source>
        <strain evidence="2 4">G0207</strain>
        <strain evidence="3 5">H5143</strain>
    </source>
</reference>
<keyword evidence="1" id="KW-1133">Transmembrane helix</keyword>
<evidence type="ECO:0000313" key="3">
    <source>
        <dbReference type="EMBL" id="AZA96870.1"/>
    </source>
</evidence>
<proteinExistence type="predicted"/>
<evidence type="ECO:0000313" key="2">
    <source>
        <dbReference type="EMBL" id="AZA88309.1"/>
    </source>
</evidence>
<keyword evidence="1" id="KW-0812">Transmembrane</keyword>
<dbReference type="EMBL" id="CP033912">
    <property type="protein sequence ID" value="AZA96870.1"/>
    <property type="molecule type" value="Genomic_DNA"/>
</dbReference>
<protein>
    <submittedName>
        <fullName evidence="2">Uncharacterized protein</fullName>
    </submittedName>
</protein>
<feature type="transmembrane region" description="Helical" evidence="1">
    <location>
        <begin position="32"/>
        <end position="53"/>
    </location>
</feature>
<feature type="transmembrane region" description="Helical" evidence="1">
    <location>
        <begin position="7"/>
        <end position="26"/>
    </location>
</feature>
<organism evidence="2 4">
    <name type="scientific">Chryseobacterium shandongense</name>
    <dbReference type="NCBI Taxonomy" id="1493872"/>
    <lineage>
        <taxon>Bacteria</taxon>
        <taxon>Pseudomonadati</taxon>
        <taxon>Bacteroidota</taxon>
        <taxon>Flavobacteriia</taxon>
        <taxon>Flavobacteriales</taxon>
        <taxon>Weeksellaceae</taxon>
        <taxon>Chryseobacterium group</taxon>
        <taxon>Chryseobacterium</taxon>
    </lineage>
</organism>
<gene>
    <name evidence="2" type="ORF">EG349_16785</name>
    <name evidence="3" type="ORF">EG353_15575</name>
</gene>
<evidence type="ECO:0000256" key="1">
    <source>
        <dbReference type="SAM" id="Phobius"/>
    </source>
</evidence>
<name>A0A3G6QVS7_9FLAO</name>